<evidence type="ECO:0000313" key="2">
    <source>
        <dbReference type="EMBL" id="MBE9662246.1"/>
    </source>
</evidence>
<comment type="caution">
    <text evidence="2">The sequence shown here is derived from an EMBL/GenBank/DDBJ whole genome shotgun (WGS) entry which is preliminary data.</text>
</comment>
<dbReference type="PROSITE" id="PS51257">
    <property type="entry name" value="PROKAR_LIPOPROTEIN"/>
    <property type="match status" value="1"/>
</dbReference>
<dbReference type="Proteomes" id="UP000622475">
    <property type="component" value="Unassembled WGS sequence"/>
</dbReference>
<dbReference type="Pfam" id="PF08309">
    <property type="entry name" value="LVIVD"/>
    <property type="match status" value="1"/>
</dbReference>
<dbReference type="AlphaFoldDB" id="A0A929KVA7"/>
<keyword evidence="1" id="KW-0732">Signal</keyword>
<protein>
    <recommendedName>
        <fullName evidence="4">LVIVD repeat-containing protein</fullName>
    </recommendedName>
</protein>
<evidence type="ECO:0000313" key="3">
    <source>
        <dbReference type="Proteomes" id="UP000622475"/>
    </source>
</evidence>
<feature type="chain" id="PRO_5037611752" description="LVIVD repeat-containing protein" evidence="1">
    <location>
        <begin position="22"/>
        <end position="246"/>
    </location>
</feature>
<dbReference type="RefSeq" id="WP_194111426.1">
    <property type="nucleotide sequence ID" value="NZ_JADFFL010000003.1"/>
</dbReference>
<gene>
    <name evidence="2" type="ORF">IRJ16_10160</name>
</gene>
<proteinExistence type="predicted"/>
<keyword evidence="3" id="KW-1185">Reference proteome</keyword>
<dbReference type="EMBL" id="JADFFL010000003">
    <property type="protein sequence ID" value="MBE9662246.1"/>
    <property type="molecule type" value="Genomic_DNA"/>
</dbReference>
<accession>A0A929KVA7</accession>
<name>A0A929KVA7_9SPHI</name>
<sequence length="246" mass="26440">MNDLKKTLSLAVLILLFTACGKDYVGPNNTGTNAGIGGSLARFAVAGNTLYTVTPNRLNTYDITNAALPVYRATSYLNANSESIFATPKFLYIGAQTGMSIFDAADPFNPKYLGGYSHARACDPVVANDKYAFASLRSSSVCTIGQNQIDVIDITVPTAPKFLLSYPMTEPYGLGLDGNYLFVCDRGLKLYDITDVAKPVLKQTINIGARDVILQSGKLICIATDGLYQFNYAGGTLVQISKLNLN</sequence>
<dbReference type="SUPFAM" id="SSF63825">
    <property type="entry name" value="YWTD domain"/>
    <property type="match status" value="1"/>
</dbReference>
<evidence type="ECO:0008006" key="4">
    <source>
        <dbReference type="Google" id="ProtNLM"/>
    </source>
</evidence>
<evidence type="ECO:0000256" key="1">
    <source>
        <dbReference type="SAM" id="SignalP"/>
    </source>
</evidence>
<feature type="signal peptide" evidence="1">
    <location>
        <begin position="1"/>
        <end position="21"/>
    </location>
</feature>
<organism evidence="2 3">
    <name type="scientific">Mucilaginibacter myungsuensis</name>
    <dbReference type="NCBI Taxonomy" id="649104"/>
    <lineage>
        <taxon>Bacteria</taxon>
        <taxon>Pseudomonadati</taxon>
        <taxon>Bacteroidota</taxon>
        <taxon>Sphingobacteriia</taxon>
        <taxon>Sphingobacteriales</taxon>
        <taxon>Sphingobacteriaceae</taxon>
        <taxon>Mucilaginibacter</taxon>
    </lineage>
</organism>
<dbReference type="InterPro" id="IPR013211">
    <property type="entry name" value="LVIVD"/>
</dbReference>
<reference evidence="2" key="1">
    <citation type="submission" date="2020-10" db="EMBL/GenBank/DDBJ databases">
        <title>Mucilaginibacter mali sp. nov., isolated from rhizosphere soil of apple orchard.</title>
        <authorList>
            <person name="Lee J.-S."/>
            <person name="Kim H.S."/>
            <person name="Kim J.-S."/>
        </authorList>
    </citation>
    <scope>NUCLEOTIDE SEQUENCE</scope>
    <source>
        <strain evidence="2">KCTC 22746</strain>
    </source>
</reference>